<name>A0A951QSF2_9CYAN</name>
<gene>
    <name evidence="1" type="ORF">KME60_28005</name>
</gene>
<protein>
    <submittedName>
        <fullName evidence="1">Uncharacterized protein</fullName>
    </submittedName>
</protein>
<proteinExistence type="predicted"/>
<comment type="caution">
    <text evidence="1">The sequence shown here is derived from an EMBL/GenBank/DDBJ whole genome shotgun (WGS) entry which is preliminary data.</text>
</comment>
<dbReference type="Proteomes" id="UP000729701">
    <property type="component" value="Unassembled WGS sequence"/>
</dbReference>
<reference evidence="1" key="2">
    <citation type="journal article" date="2022" name="Microbiol. Resour. Announc.">
        <title>Metagenome Sequencing to Explore Phylogenomics of Terrestrial Cyanobacteria.</title>
        <authorList>
            <person name="Ward R.D."/>
            <person name="Stajich J.E."/>
            <person name="Johansen J.R."/>
            <person name="Huntemann M."/>
            <person name="Clum A."/>
            <person name="Foster B."/>
            <person name="Foster B."/>
            <person name="Roux S."/>
            <person name="Palaniappan K."/>
            <person name="Varghese N."/>
            <person name="Mukherjee S."/>
            <person name="Reddy T.B.K."/>
            <person name="Daum C."/>
            <person name="Copeland A."/>
            <person name="Chen I.A."/>
            <person name="Ivanova N.N."/>
            <person name="Kyrpides N.C."/>
            <person name="Shapiro N."/>
            <person name="Eloe-Fadrosh E.A."/>
            <person name="Pietrasiak N."/>
        </authorList>
    </citation>
    <scope>NUCLEOTIDE SEQUENCE</scope>
    <source>
        <strain evidence="1">GSE-NOS-MK-12-04C</strain>
    </source>
</reference>
<sequence length="68" mass="7970">MECNRKNYDFSKSIHELLELQVEKTPDAIASLKLVVSRQRKIHDNFHGYRWRIKGDTPPPEIEIPPSP</sequence>
<evidence type="ECO:0000313" key="1">
    <source>
        <dbReference type="EMBL" id="MBW4671163.1"/>
    </source>
</evidence>
<organism evidence="1 2">
    <name type="scientific">Cyanomargarita calcarea GSE-NOS-MK-12-04C</name>
    <dbReference type="NCBI Taxonomy" id="2839659"/>
    <lineage>
        <taxon>Bacteria</taxon>
        <taxon>Bacillati</taxon>
        <taxon>Cyanobacteriota</taxon>
        <taxon>Cyanophyceae</taxon>
        <taxon>Nostocales</taxon>
        <taxon>Cyanomargaritaceae</taxon>
        <taxon>Cyanomargarita</taxon>
    </lineage>
</organism>
<dbReference type="EMBL" id="JAHHGZ010000040">
    <property type="protein sequence ID" value="MBW4671163.1"/>
    <property type="molecule type" value="Genomic_DNA"/>
</dbReference>
<dbReference type="AlphaFoldDB" id="A0A951QSF2"/>
<accession>A0A951QSF2</accession>
<evidence type="ECO:0000313" key="2">
    <source>
        <dbReference type="Proteomes" id="UP000729701"/>
    </source>
</evidence>
<reference evidence="1" key="1">
    <citation type="submission" date="2021-05" db="EMBL/GenBank/DDBJ databases">
        <authorList>
            <person name="Pietrasiak N."/>
            <person name="Ward R."/>
            <person name="Stajich J.E."/>
            <person name="Kurbessoian T."/>
        </authorList>
    </citation>
    <scope>NUCLEOTIDE SEQUENCE</scope>
    <source>
        <strain evidence="1">GSE-NOS-MK-12-04C</strain>
    </source>
</reference>